<organism evidence="5 6">
    <name type="scientific">Sphaerisporangium rubeum</name>
    <dbReference type="NCBI Taxonomy" id="321317"/>
    <lineage>
        <taxon>Bacteria</taxon>
        <taxon>Bacillati</taxon>
        <taxon>Actinomycetota</taxon>
        <taxon>Actinomycetes</taxon>
        <taxon>Streptosporangiales</taxon>
        <taxon>Streptosporangiaceae</taxon>
        <taxon>Sphaerisporangium</taxon>
    </lineage>
</organism>
<sequence>MMDAHLVAARPGFRLDVRVTARAGEVVALAGPGGAGKTTALRVLAGVDPPCGGHFTLDGVPMDAWPAGRRPVAMVTPDPLLFPHLTVLENVAFGPRCHGASRAAARRCAAVWLEQVGLPEHHHTRPRDLTPGQSHRVALARALAVRPRLLLLDGPLTDGALPRPRTRSVLRHHLAAFPGVCVLTVTDPADAASLATRTLLLHDGACLREETVRPS</sequence>
<gene>
    <name evidence="5" type="ORF">BJ992_003464</name>
</gene>
<evidence type="ECO:0000256" key="3">
    <source>
        <dbReference type="ARBA" id="ARBA00022840"/>
    </source>
</evidence>
<dbReference type="PROSITE" id="PS50893">
    <property type="entry name" value="ABC_TRANSPORTER_2"/>
    <property type="match status" value="1"/>
</dbReference>
<dbReference type="RefSeq" id="WP_184982203.1">
    <property type="nucleotide sequence ID" value="NZ_BAAALO010000061.1"/>
</dbReference>
<dbReference type="PANTHER" id="PTHR42781:SF4">
    <property type="entry name" value="SPERMIDINE_PUTRESCINE IMPORT ATP-BINDING PROTEIN POTA"/>
    <property type="match status" value="1"/>
</dbReference>
<dbReference type="PANTHER" id="PTHR42781">
    <property type="entry name" value="SPERMIDINE/PUTRESCINE IMPORT ATP-BINDING PROTEIN POTA"/>
    <property type="match status" value="1"/>
</dbReference>
<dbReference type="AlphaFoldDB" id="A0A7X0M6S4"/>
<dbReference type="GO" id="GO:0016887">
    <property type="term" value="F:ATP hydrolysis activity"/>
    <property type="evidence" value="ECO:0007669"/>
    <property type="project" value="InterPro"/>
</dbReference>
<dbReference type="SUPFAM" id="SSF52540">
    <property type="entry name" value="P-loop containing nucleoside triphosphate hydrolases"/>
    <property type="match status" value="1"/>
</dbReference>
<dbReference type="Pfam" id="PF00005">
    <property type="entry name" value="ABC_tran"/>
    <property type="match status" value="1"/>
</dbReference>
<evidence type="ECO:0000256" key="2">
    <source>
        <dbReference type="ARBA" id="ARBA00022741"/>
    </source>
</evidence>
<dbReference type="InterPro" id="IPR003439">
    <property type="entry name" value="ABC_transporter-like_ATP-bd"/>
</dbReference>
<reference evidence="5 6" key="1">
    <citation type="submission" date="2020-08" db="EMBL/GenBank/DDBJ databases">
        <title>Sequencing the genomes of 1000 actinobacteria strains.</title>
        <authorList>
            <person name="Klenk H.-P."/>
        </authorList>
    </citation>
    <scope>NUCLEOTIDE SEQUENCE [LARGE SCALE GENOMIC DNA]</scope>
    <source>
        <strain evidence="5 6">DSM 44936</strain>
    </source>
</reference>
<dbReference type="SMART" id="SM00382">
    <property type="entry name" value="AAA"/>
    <property type="match status" value="1"/>
</dbReference>
<evidence type="ECO:0000259" key="4">
    <source>
        <dbReference type="PROSITE" id="PS50893"/>
    </source>
</evidence>
<keyword evidence="6" id="KW-1185">Reference proteome</keyword>
<dbReference type="GO" id="GO:0005524">
    <property type="term" value="F:ATP binding"/>
    <property type="evidence" value="ECO:0007669"/>
    <property type="project" value="UniProtKB-KW"/>
</dbReference>
<accession>A0A7X0M6S4</accession>
<name>A0A7X0M6S4_9ACTN</name>
<dbReference type="Gene3D" id="3.40.50.300">
    <property type="entry name" value="P-loop containing nucleotide triphosphate hydrolases"/>
    <property type="match status" value="1"/>
</dbReference>
<keyword evidence="1" id="KW-0813">Transport</keyword>
<dbReference type="EMBL" id="JACHIU010000001">
    <property type="protein sequence ID" value="MBB6474033.1"/>
    <property type="molecule type" value="Genomic_DNA"/>
</dbReference>
<evidence type="ECO:0000313" key="6">
    <source>
        <dbReference type="Proteomes" id="UP000555564"/>
    </source>
</evidence>
<dbReference type="Proteomes" id="UP000555564">
    <property type="component" value="Unassembled WGS sequence"/>
</dbReference>
<dbReference type="InterPro" id="IPR003593">
    <property type="entry name" value="AAA+_ATPase"/>
</dbReference>
<comment type="caution">
    <text evidence="5">The sequence shown here is derived from an EMBL/GenBank/DDBJ whole genome shotgun (WGS) entry which is preliminary data.</text>
</comment>
<evidence type="ECO:0000256" key="1">
    <source>
        <dbReference type="ARBA" id="ARBA00022448"/>
    </source>
</evidence>
<dbReference type="InterPro" id="IPR027417">
    <property type="entry name" value="P-loop_NTPase"/>
</dbReference>
<keyword evidence="2" id="KW-0547">Nucleotide-binding</keyword>
<protein>
    <submittedName>
        <fullName evidence="5">ABC-type sulfate/molybdate transport systems ATPase subunit</fullName>
    </submittedName>
</protein>
<proteinExistence type="predicted"/>
<evidence type="ECO:0000313" key="5">
    <source>
        <dbReference type="EMBL" id="MBB6474033.1"/>
    </source>
</evidence>
<dbReference type="InterPro" id="IPR050093">
    <property type="entry name" value="ABC_SmlMolc_Importer"/>
</dbReference>
<feature type="domain" description="ABC transporter" evidence="4">
    <location>
        <begin position="1"/>
        <end position="214"/>
    </location>
</feature>
<keyword evidence="3" id="KW-0067">ATP-binding</keyword>